<organism evidence="1 2">
    <name type="scientific">Nicotiana tabacum</name>
    <name type="common">Common tobacco</name>
    <dbReference type="NCBI Taxonomy" id="4097"/>
    <lineage>
        <taxon>Eukaryota</taxon>
        <taxon>Viridiplantae</taxon>
        <taxon>Streptophyta</taxon>
        <taxon>Embryophyta</taxon>
        <taxon>Tracheophyta</taxon>
        <taxon>Spermatophyta</taxon>
        <taxon>Magnoliopsida</taxon>
        <taxon>eudicotyledons</taxon>
        <taxon>Gunneridae</taxon>
        <taxon>Pentapetalae</taxon>
        <taxon>asterids</taxon>
        <taxon>lamiids</taxon>
        <taxon>Solanales</taxon>
        <taxon>Solanaceae</taxon>
        <taxon>Nicotianoideae</taxon>
        <taxon>Nicotianeae</taxon>
        <taxon>Nicotiana</taxon>
    </lineage>
</organism>
<keyword evidence="2" id="KW-0223">Dioxygenase</keyword>
<dbReference type="Proteomes" id="UP000790787">
    <property type="component" value="Chromosome 5"/>
</dbReference>
<dbReference type="RefSeq" id="XP_075108857.1">
    <property type="nucleotide sequence ID" value="XM_075252756.1"/>
</dbReference>
<sequence>MTLLEKKLGRPMNQGELFKETHIVKKKKETDQERVASQLKWRNSYAVSDLISQASQSNLRPRMLKEYGRRLQAVQNGGSNLVHSCSKPLAKVDEKAKRMILESLELQTYVDEFFGSTDYVFRLTRYKEIQGENLGLAGHTDGNYLTIVSQNGINGVQIFNKNVEWIDVNISQNSCIVIVGDALKAYTNGRLRSPYHRVAMVGNKDRFSLQLFSAPNVFYKIEAPKELVDEEHPLLFKPYDLLGYAQYIAIRANQGFPNVLKSFCGV</sequence>
<reference evidence="1" key="1">
    <citation type="journal article" date="2014" name="Nat. Commun.">
        <title>The tobacco genome sequence and its comparison with those of tomato and potato.</title>
        <authorList>
            <person name="Sierro N."/>
            <person name="Battey J.N."/>
            <person name="Ouadi S."/>
            <person name="Bakaher N."/>
            <person name="Bovet L."/>
            <person name="Willig A."/>
            <person name="Goepfert S."/>
            <person name="Peitsch M.C."/>
            <person name="Ivanov N.V."/>
        </authorList>
    </citation>
    <scope>NUCLEOTIDE SEQUENCE [LARGE SCALE GENOMIC DNA]</scope>
</reference>
<keyword evidence="2" id="KW-0560">Oxidoreductase</keyword>
<reference evidence="2" key="2">
    <citation type="submission" date="2025-08" db="UniProtKB">
        <authorList>
            <consortium name="RefSeq"/>
        </authorList>
    </citation>
    <scope>IDENTIFICATION</scope>
    <source>
        <tissue evidence="2">Leaf</tissue>
    </source>
</reference>
<proteinExistence type="predicted"/>
<accession>A0AC58UH85</accession>
<gene>
    <name evidence="2" type="primary">LOC107827103</name>
</gene>
<protein>
    <submittedName>
        <fullName evidence="2">2-oxoglutarate-dependent dioxygenase AOP1.2</fullName>
    </submittedName>
</protein>
<evidence type="ECO:0000313" key="1">
    <source>
        <dbReference type="Proteomes" id="UP000790787"/>
    </source>
</evidence>
<evidence type="ECO:0000313" key="2">
    <source>
        <dbReference type="RefSeq" id="XP_075108857.1"/>
    </source>
</evidence>
<name>A0AC58UH85_TOBAC</name>
<keyword evidence="1" id="KW-1185">Reference proteome</keyword>